<feature type="region of interest" description="Disordered" evidence="6">
    <location>
        <begin position="156"/>
        <end position="199"/>
    </location>
</feature>
<keyword evidence="8" id="KW-1185">Reference proteome</keyword>
<dbReference type="EMBL" id="PZQS01000002">
    <property type="protein sequence ID" value="PVD35700.1"/>
    <property type="molecule type" value="Genomic_DNA"/>
</dbReference>
<evidence type="ECO:0000256" key="3">
    <source>
        <dbReference type="ARBA" id="ARBA00022771"/>
    </source>
</evidence>
<sequence length="199" mass="22535">MNHFSLLFQQPLKAPKSVATVVTGESIFHAGQYYQVGDVVSLVDYDGGVYYAQLRGFMSDQYNEKSAVITWLLPTVNSPPDRFDPSTYILGPEEDIPRKMEYMEFVCHAPSDYFYDKSSPYPVLKKGPELCFIWTAIGPEIRTVPSVDEIFGVKDEEEASSVTSAAIPKGNKEKEEKYQKDKEKGREKEDKKSVKVDPE</sequence>
<protein>
    <recommendedName>
        <fullName evidence="9">GATA zinc finger domain-containing protein 1</fullName>
    </recommendedName>
</protein>
<keyword evidence="5" id="KW-0539">Nucleus</keyword>
<dbReference type="GO" id="GO:0005634">
    <property type="term" value="C:nucleus"/>
    <property type="evidence" value="ECO:0007669"/>
    <property type="project" value="UniProtKB-SubCell"/>
</dbReference>
<dbReference type="STRING" id="400727.A0A2T7PQN2"/>
<dbReference type="GO" id="GO:0006325">
    <property type="term" value="P:chromatin organization"/>
    <property type="evidence" value="ECO:0007669"/>
    <property type="project" value="TreeGrafter"/>
</dbReference>
<evidence type="ECO:0000256" key="2">
    <source>
        <dbReference type="ARBA" id="ARBA00022723"/>
    </source>
</evidence>
<evidence type="ECO:0000256" key="6">
    <source>
        <dbReference type="SAM" id="MobiDB-lite"/>
    </source>
</evidence>
<dbReference type="InterPro" id="IPR039050">
    <property type="entry name" value="GATAD1"/>
</dbReference>
<dbReference type="OrthoDB" id="9994231at2759"/>
<organism evidence="7 8">
    <name type="scientific">Pomacea canaliculata</name>
    <name type="common">Golden apple snail</name>
    <dbReference type="NCBI Taxonomy" id="400727"/>
    <lineage>
        <taxon>Eukaryota</taxon>
        <taxon>Metazoa</taxon>
        <taxon>Spiralia</taxon>
        <taxon>Lophotrochozoa</taxon>
        <taxon>Mollusca</taxon>
        <taxon>Gastropoda</taxon>
        <taxon>Caenogastropoda</taxon>
        <taxon>Architaenioglossa</taxon>
        <taxon>Ampullarioidea</taxon>
        <taxon>Ampullariidae</taxon>
        <taxon>Pomacea</taxon>
    </lineage>
</organism>
<dbReference type="Proteomes" id="UP000245119">
    <property type="component" value="Linkage Group LG2"/>
</dbReference>
<evidence type="ECO:0000313" key="8">
    <source>
        <dbReference type="Proteomes" id="UP000245119"/>
    </source>
</evidence>
<gene>
    <name evidence="7" type="ORF">C0Q70_02663</name>
</gene>
<evidence type="ECO:0000256" key="5">
    <source>
        <dbReference type="ARBA" id="ARBA00023242"/>
    </source>
</evidence>
<reference evidence="7 8" key="1">
    <citation type="submission" date="2018-04" db="EMBL/GenBank/DDBJ databases">
        <title>The genome of golden apple snail Pomacea canaliculata provides insight into stress tolerance and invasive adaptation.</title>
        <authorList>
            <person name="Liu C."/>
            <person name="Liu B."/>
            <person name="Ren Y."/>
            <person name="Zhang Y."/>
            <person name="Wang H."/>
            <person name="Li S."/>
            <person name="Jiang F."/>
            <person name="Yin L."/>
            <person name="Zhang G."/>
            <person name="Qian W."/>
            <person name="Fan W."/>
        </authorList>
    </citation>
    <scope>NUCLEOTIDE SEQUENCE [LARGE SCALE GENOMIC DNA]</scope>
    <source>
        <strain evidence="7">SZHN2017</strain>
        <tissue evidence="7">Muscle</tissue>
    </source>
</reference>
<feature type="compositionally biased region" description="Basic and acidic residues" evidence="6">
    <location>
        <begin position="170"/>
        <end position="199"/>
    </location>
</feature>
<comment type="caution">
    <text evidence="7">The sequence shown here is derived from an EMBL/GenBank/DDBJ whole genome shotgun (WGS) entry which is preliminary data.</text>
</comment>
<accession>A0A2T7PQN2</accession>
<comment type="subcellular location">
    <subcellularLocation>
        <location evidence="1">Nucleus</location>
    </subcellularLocation>
</comment>
<evidence type="ECO:0008006" key="9">
    <source>
        <dbReference type="Google" id="ProtNLM"/>
    </source>
</evidence>
<evidence type="ECO:0000313" key="7">
    <source>
        <dbReference type="EMBL" id="PVD35700.1"/>
    </source>
</evidence>
<keyword evidence="3" id="KW-0863">Zinc-finger</keyword>
<dbReference type="GO" id="GO:0008270">
    <property type="term" value="F:zinc ion binding"/>
    <property type="evidence" value="ECO:0007669"/>
    <property type="project" value="UniProtKB-KW"/>
</dbReference>
<name>A0A2T7PQN2_POMCA</name>
<proteinExistence type="predicted"/>
<evidence type="ECO:0000256" key="1">
    <source>
        <dbReference type="ARBA" id="ARBA00004123"/>
    </source>
</evidence>
<dbReference type="PANTHER" id="PTHR13340">
    <property type="entry name" value="GATA ZINC FINGER DOMAIN-CONTAINING"/>
    <property type="match status" value="1"/>
</dbReference>
<keyword evidence="2" id="KW-0479">Metal-binding</keyword>
<dbReference type="AlphaFoldDB" id="A0A2T7PQN2"/>
<keyword evidence="4" id="KW-0862">Zinc</keyword>
<dbReference type="PANTHER" id="PTHR13340:SF2">
    <property type="entry name" value="GATA ZINC FINGER DOMAIN-CONTAINING PROTEIN 1"/>
    <property type="match status" value="1"/>
</dbReference>
<evidence type="ECO:0000256" key="4">
    <source>
        <dbReference type="ARBA" id="ARBA00022833"/>
    </source>
</evidence>